<dbReference type="EMBL" id="JAECZO010000064">
    <property type="protein sequence ID" value="KAK7195901.1"/>
    <property type="molecule type" value="Genomic_DNA"/>
</dbReference>
<sequence length="296" mass="30814">MSLKRGGAAAVTERRAEWVASLRSSLPQFVQRSAAPLERGHAAAILGTAPRRALDAAVTSTTAALLLPPQWRETASQRLAAALHGVVPPSHLQQTDYFHCSLIHPTYVHAGTVRRGAADAAGRRSQQELRRVVCMPLELSVAGANGLRLLREVNQLVKAGGAATVSAQLRARSAASGADSASAEGDSIGGSSGSSSRTKYELDAAWPQLTGVDAAAFADVLRSSGLASLVLYDKSFFASAATSVDGGDAVPDEVALAAITALCGSIELTSGWAAVLHFADRVARERRREAVEAAVR</sequence>
<feature type="compositionally biased region" description="Low complexity" evidence="1">
    <location>
        <begin position="176"/>
        <end position="186"/>
    </location>
</feature>
<dbReference type="Proteomes" id="UP001430356">
    <property type="component" value="Unassembled WGS sequence"/>
</dbReference>
<organism evidence="2 3">
    <name type="scientific">Novymonas esmeraldas</name>
    <dbReference type="NCBI Taxonomy" id="1808958"/>
    <lineage>
        <taxon>Eukaryota</taxon>
        <taxon>Discoba</taxon>
        <taxon>Euglenozoa</taxon>
        <taxon>Kinetoplastea</taxon>
        <taxon>Metakinetoplastina</taxon>
        <taxon>Trypanosomatida</taxon>
        <taxon>Trypanosomatidae</taxon>
        <taxon>Novymonas</taxon>
    </lineage>
</organism>
<accession>A0AAW0EQG8</accession>
<name>A0AAW0EQG8_9TRYP</name>
<evidence type="ECO:0000313" key="3">
    <source>
        <dbReference type="Proteomes" id="UP001430356"/>
    </source>
</evidence>
<keyword evidence="3" id="KW-1185">Reference proteome</keyword>
<protein>
    <submittedName>
        <fullName evidence="2">Uncharacterized protein</fullName>
    </submittedName>
</protein>
<comment type="caution">
    <text evidence="2">The sequence shown here is derived from an EMBL/GenBank/DDBJ whole genome shotgun (WGS) entry which is preliminary data.</text>
</comment>
<evidence type="ECO:0000313" key="2">
    <source>
        <dbReference type="EMBL" id="KAK7195901.1"/>
    </source>
</evidence>
<feature type="region of interest" description="Disordered" evidence="1">
    <location>
        <begin position="176"/>
        <end position="195"/>
    </location>
</feature>
<evidence type="ECO:0000256" key="1">
    <source>
        <dbReference type="SAM" id="MobiDB-lite"/>
    </source>
</evidence>
<proteinExistence type="predicted"/>
<dbReference type="AlphaFoldDB" id="A0AAW0EQG8"/>
<reference evidence="2 3" key="1">
    <citation type="journal article" date="2021" name="MBio">
        <title>A New Model Trypanosomatid, Novymonas esmeraldas: Genomic Perception of Its 'Candidatus Pandoraea novymonadis' Endosymbiont.</title>
        <authorList>
            <person name="Zakharova A."/>
            <person name="Saura A."/>
            <person name="Butenko A."/>
            <person name="Podesvova L."/>
            <person name="Warmusova S."/>
            <person name="Kostygov A.Y."/>
            <person name="Nenarokova A."/>
            <person name="Lukes J."/>
            <person name="Opperdoes F.R."/>
            <person name="Yurchenko V."/>
        </authorList>
    </citation>
    <scope>NUCLEOTIDE SEQUENCE [LARGE SCALE GENOMIC DNA]</scope>
    <source>
        <strain evidence="2 3">E262AT.01</strain>
    </source>
</reference>
<gene>
    <name evidence="2" type="ORF">NESM_000522800</name>
</gene>